<comment type="caution">
    <text evidence="6">The sequence shown here is derived from an EMBL/GenBank/DDBJ whole genome shotgun (WGS) entry which is preliminary data.</text>
</comment>
<evidence type="ECO:0000313" key="7">
    <source>
        <dbReference type="Proteomes" id="UP000297280"/>
    </source>
</evidence>
<dbReference type="InterPro" id="IPR032466">
    <property type="entry name" value="Metal_Hydrolase"/>
</dbReference>
<feature type="region of interest" description="Disordered" evidence="4">
    <location>
        <begin position="597"/>
        <end position="705"/>
    </location>
</feature>
<feature type="compositionally biased region" description="Polar residues" evidence="4">
    <location>
        <begin position="855"/>
        <end position="865"/>
    </location>
</feature>
<name>A0A4Z1K7E8_9HELO</name>
<dbReference type="Proteomes" id="UP000297280">
    <property type="component" value="Unassembled WGS sequence"/>
</dbReference>
<protein>
    <recommendedName>
        <fullName evidence="5">Adenosine deaminase domain-containing protein</fullName>
    </recommendedName>
</protein>
<dbReference type="GO" id="GO:0004000">
    <property type="term" value="F:adenosine deaminase activity"/>
    <property type="evidence" value="ECO:0007669"/>
    <property type="project" value="TreeGrafter"/>
</dbReference>
<dbReference type="Gene3D" id="3.20.20.140">
    <property type="entry name" value="Metal-dependent hydrolases"/>
    <property type="match status" value="1"/>
</dbReference>
<evidence type="ECO:0000256" key="2">
    <source>
        <dbReference type="ARBA" id="ARBA00022723"/>
    </source>
</evidence>
<dbReference type="PANTHER" id="PTHR11409:SF39">
    <property type="entry name" value="ADENOSINE DEAMINASE 2"/>
    <property type="match status" value="1"/>
</dbReference>
<dbReference type="GO" id="GO:0006154">
    <property type="term" value="P:adenosine catabolic process"/>
    <property type="evidence" value="ECO:0007669"/>
    <property type="project" value="TreeGrafter"/>
</dbReference>
<evidence type="ECO:0000256" key="4">
    <source>
        <dbReference type="SAM" id="MobiDB-lite"/>
    </source>
</evidence>
<feature type="region of interest" description="Disordered" evidence="4">
    <location>
        <begin position="842"/>
        <end position="869"/>
    </location>
</feature>
<dbReference type="SUPFAM" id="SSF51556">
    <property type="entry name" value="Metallo-dependent hydrolases"/>
    <property type="match status" value="1"/>
</dbReference>
<organism evidence="6 7">
    <name type="scientific">Botrytis porri</name>
    <dbReference type="NCBI Taxonomy" id="87229"/>
    <lineage>
        <taxon>Eukaryota</taxon>
        <taxon>Fungi</taxon>
        <taxon>Dikarya</taxon>
        <taxon>Ascomycota</taxon>
        <taxon>Pezizomycotina</taxon>
        <taxon>Leotiomycetes</taxon>
        <taxon>Helotiales</taxon>
        <taxon>Sclerotiniaceae</taxon>
        <taxon>Botrytis</taxon>
    </lineage>
</organism>
<dbReference type="InterPro" id="IPR006330">
    <property type="entry name" value="Ado/ade_deaminase"/>
</dbReference>
<sequence length="938" mass="106990">MIETPGMYISASRPLDEWWAKREKRIKLKFTYSSSQPRQTRNSVNNLWDPDYVPNSLVPVSFAASTYSDYPSSTNYDKYRLAPGLERQPLQGKSYFITWLKIRLTKTTPQRIDTSGGINEACDTFQSGRKLLNTIIHNEPIFRPFLKQIFEGLDEDNVKWIEIRILFKVEFQLEWSDTPSGEIEMARVICEEREKFAITMKKKNKEWWGLRVIWTGLRLWKDEEIKADMETCMRVKERYPDLVSGYDLEGQERLGRTLEDLIPICLWFKQQCESRNLNIPFFLHAGEVNDHNLYDAILLGARRIGHGYSLPKHPLLEKICKERQILIESCPLSDESLRFTNSANAHTLPMLLAKGVSASLNCDDPFLLGQEMIGISMGLFLCIWSWDNLDLGGLNSVRWSRFEDQTDEDWQSGIRSGENSKKGLKAQRIYGEPWGNEDTFEATLKERAELVEQNMADEDAVERELDKIAARFKQKEESIRQYREKEIKRRKFITRAKELMAEEKLQENMSKGLKKPPDSPEKTPKMVLKKLPKSAGTYHCGATLAVIVDMIQSIQFAKSYSKIQRPSFDTGKANFDNELVRFRKWIHTVPAPLSLILQQSSKEEPASTPSENLPKKRARPLKSPVPDGGEHVLMSADSTSAPADGTRSSGRQRKAILSYQEQLESDGDNRIVPPAEPATPKKKRAPSSSPRKAATPKSKGVKVRTEYTSDPSAVFIEPLVADASSGKMEGFTRNGSGQLEALECSDIGFIFTTYPQFPDGRPAVTRFQRGIIDGVSWLSDEATSDFKDHQFLGGTWAGSGFEKGIRRTRALVKQRVEEMCEQIEYDIIKGYVEKIRNSETEESDILSRHSPALSDDTTSSSQSGKDWTEKEERIAQAACAWDYDESKKRRLDFETYTYRLGELCSSTLEDPFFDDSDEAWGSSIFPFQCTFGDERIPP</sequence>
<reference evidence="6 7" key="1">
    <citation type="submission" date="2017-12" db="EMBL/GenBank/DDBJ databases">
        <title>Comparative genomics of Botrytis spp.</title>
        <authorList>
            <person name="Valero-Jimenez C.A."/>
            <person name="Tapia P."/>
            <person name="Veloso J."/>
            <person name="Silva-Moreno E."/>
            <person name="Staats M."/>
            <person name="Valdes J.H."/>
            <person name="Van Kan J.A.L."/>
        </authorList>
    </citation>
    <scope>NUCLEOTIDE SEQUENCE [LARGE SCALE GENOMIC DNA]</scope>
    <source>
        <strain evidence="6 7">MUCL3349</strain>
    </source>
</reference>
<dbReference type="PANTHER" id="PTHR11409">
    <property type="entry name" value="ADENOSINE DEAMINASE"/>
    <property type="match status" value="1"/>
</dbReference>
<keyword evidence="7" id="KW-1185">Reference proteome</keyword>
<gene>
    <name evidence="6" type="ORF">BPOR_0932g00020</name>
</gene>
<feature type="compositionally biased region" description="Polar residues" evidence="4">
    <location>
        <begin position="636"/>
        <end position="649"/>
    </location>
</feature>
<dbReference type="InterPro" id="IPR001365">
    <property type="entry name" value="A_deaminase_dom"/>
</dbReference>
<keyword evidence="2" id="KW-0479">Metal-binding</keyword>
<dbReference type="GO" id="GO:0046103">
    <property type="term" value="P:inosine biosynthetic process"/>
    <property type="evidence" value="ECO:0007669"/>
    <property type="project" value="TreeGrafter"/>
</dbReference>
<evidence type="ECO:0000313" key="6">
    <source>
        <dbReference type="EMBL" id="TGO82061.1"/>
    </source>
</evidence>
<dbReference type="AlphaFoldDB" id="A0A4Z1K7E8"/>
<dbReference type="EMBL" id="PQXO01000926">
    <property type="protein sequence ID" value="TGO82061.1"/>
    <property type="molecule type" value="Genomic_DNA"/>
</dbReference>
<comment type="cofactor">
    <cofactor evidence="1">
        <name>Zn(2+)</name>
        <dbReference type="ChEBI" id="CHEBI:29105"/>
    </cofactor>
</comment>
<dbReference type="GO" id="GO:0046872">
    <property type="term" value="F:metal ion binding"/>
    <property type="evidence" value="ECO:0007669"/>
    <property type="project" value="UniProtKB-KW"/>
</dbReference>
<evidence type="ECO:0000256" key="3">
    <source>
        <dbReference type="ARBA" id="ARBA00022801"/>
    </source>
</evidence>
<proteinExistence type="predicted"/>
<accession>A0A4Z1K7E8</accession>
<dbReference type="STRING" id="87229.A0A4Z1K7E8"/>
<evidence type="ECO:0000256" key="1">
    <source>
        <dbReference type="ARBA" id="ARBA00001947"/>
    </source>
</evidence>
<feature type="compositionally biased region" description="Low complexity" evidence="4">
    <location>
        <begin position="686"/>
        <end position="698"/>
    </location>
</feature>
<evidence type="ECO:0000259" key="5">
    <source>
        <dbReference type="Pfam" id="PF00962"/>
    </source>
</evidence>
<keyword evidence="3" id="KW-0378">Hydrolase</keyword>
<feature type="domain" description="Adenosine deaminase" evidence="5">
    <location>
        <begin position="147"/>
        <end position="373"/>
    </location>
</feature>
<dbReference type="Pfam" id="PF00962">
    <property type="entry name" value="A_deaminase"/>
    <property type="match status" value="1"/>
</dbReference>